<feature type="region of interest" description="Disordered" evidence="1">
    <location>
        <begin position="220"/>
        <end position="239"/>
    </location>
</feature>
<feature type="compositionally biased region" description="Basic residues" evidence="1">
    <location>
        <begin position="819"/>
        <end position="838"/>
    </location>
</feature>
<dbReference type="PANTHER" id="PTHR16124:SF3">
    <property type="entry name" value="MIS18-BINDING PROTEIN 1"/>
    <property type="match status" value="1"/>
</dbReference>
<feature type="compositionally biased region" description="Polar residues" evidence="1">
    <location>
        <begin position="688"/>
        <end position="699"/>
    </location>
</feature>
<dbReference type="CDD" id="cd00167">
    <property type="entry name" value="SANT"/>
    <property type="match status" value="1"/>
</dbReference>
<dbReference type="AlphaFoldDB" id="A0AAD3MYT2"/>
<dbReference type="Gene3D" id="1.10.10.60">
    <property type="entry name" value="Homeodomain-like"/>
    <property type="match status" value="1"/>
</dbReference>
<dbReference type="InterPro" id="IPR015216">
    <property type="entry name" value="SANTA"/>
</dbReference>
<dbReference type="InterPro" id="IPR039110">
    <property type="entry name" value="KNL2-like"/>
</dbReference>
<evidence type="ECO:0000313" key="3">
    <source>
        <dbReference type="EMBL" id="GLD62364.1"/>
    </source>
</evidence>
<feature type="compositionally biased region" description="Basic residues" evidence="1">
    <location>
        <begin position="658"/>
        <end position="671"/>
    </location>
</feature>
<evidence type="ECO:0000313" key="4">
    <source>
        <dbReference type="Proteomes" id="UP001279410"/>
    </source>
</evidence>
<feature type="compositionally biased region" description="Acidic residues" evidence="1">
    <location>
        <begin position="1112"/>
        <end position="1124"/>
    </location>
</feature>
<dbReference type="InterPro" id="IPR001005">
    <property type="entry name" value="SANT/Myb"/>
</dbReference>
<organism evidence="3 4">
    <name type="scientific">Lates japonicus</name>
    <name type="common">Japanese lates</name>
    <dbReference type="NCBI Taxonomy" id="270547"/>
    <lineage>
        <taxon>Eukaryota</taxon>
        <taxon>Metazoa</taxon>
        <taxon>Chordata</taxon>
        <taxon>Craniata</taxon>
        <taxon>Vertebrata</taxon>
        <taxon>Euteleostomi</taxon>
        <taxon>Actinopterygii</taxon>
        <taxon>Neopterygii</taxon>
        <taxon>Teleostei</taxon>
        <taxon>Neoteleostei</taxon>
        <taxon>Acanthomorphata</taxon>
        <taxon>Carangaria</taxon>
        <taxon>Carangaria incertae sedis</taxon>
        <taxon>Centropomidae</taxon>
        <taxon>Lates</taxon>
    </lineage>
</organism>
<keyword evidence="4" id="KW-1185">Reference proteome</keyword>
<gene>
    <name evidence="3" type="ORF">AKAME5_001409400</name>
</gene>
<comment type="caution">
    <text evidence="3">The sequence shown here is derived from an EMBL/GenBank/DDBJ whole genome shotgun (WGS) entry which is preliminary data.</text>
</comment>
<evidence type="ECO:0000256" key="1">
    <source>
        <dbReference type="SAM" id="MobiDB-lite"/>
    </source>
</evidence>
<feature type="region of interest" description="Disordered" evidence="1">
    <location>
        <begin position="524"/>
        <end position="579"/>
    </location>
</feature>
<name>A0AAD3MYT2_LATJO</name>
<protein>
    <submittedName>
        <fullName evidence="3">Mis18-binding protein 1</fullName>
    </submittedName>
</protein>
<feature type="compositionally biased region" description="Polar residues" evidence="1">
    <location>
        <begin position="752"/>
        <end position="774"/>
    </location>
</feature>
<feature type="compositionally biased region" description="Basic residues" evidence="1">
    <location>
        <begin position="781"/>
        <end position="796"/>
    </location>
</feature>
<feature type="region of interest" description="Disordered" evidence="1">
    <location>
        <begin position="1069"/>
        <end position="1089"/>
    </location>
</feature>
<feature type="compositionally biased region" description="Basic and acidic residues" evidence="1">
    <location>
        <begin position="366"/>
        <end position="377"/>
    </location>
</feature>
<feature type="region of interest" description="Disordered" evidence="1">
    <location>
        <begin position="364"/>
        <end position="388"/>
    </location>
</feature>
<dbReference type="InterPro" id="IPR009057">
    <property type="entry name" value="Homeodomain-like_sf"/>
</dbReference>
<feature type="domain" description="SANTA" evidence="2">
    <location>
        <begin position="431"/>
        <end position="512"/>
    </location>
</feature>
<dbReference type="PANTHER" id="PTHR16124">
    <property type="entry name" value="MIS18-BINDING PROTEIN 1"/>
    <property type="match status" value="1"/>
</dbReference>
<accession>A0AAD3MYT2</accession>
<feature type="region of interest" description="Disordered" evidence="1">
    <location>
        <begin position="916"/>
        <end position="955"/>
    </location>
</feature>
<reference evidence="3" key="1">
    <citation type="submission" date="2022-08" db="EMBL/GenBank/DDBJ databases">
        <title>Genome sequencing of akame (Lates japonicus).</title>
        <authorList>
            <person name="Hashiguchi Y."/>
            <person name="Takahashi H."/>
        </authorList>
    </citation>
    <scope>NUCLEOTIDE SEQUENCE</scope>
    <source>
        <strain evidence="3">Kochi</strain>
    </source>
</reference>
<sequence length="1124" mass="128060">MASYHQLLQHTKPRFESPAKVFAKLKSKVQRETVCARDPQFNVREEHGADLNSPRKRAESCWMSDELKENQRAGFYRSEVQALTLSPIKTPQKTFGYSFSDQPVEEMPPVTEMGHAFMSRYGDAKRAFLESTAVSHPQSLINRERIHSEPHQIRDFDGFKVTSRTPVKIQPVENGFVRGVFEEDPAPLHSWSPAKILSSMKKRPLKRKWEQQEFNKVSSSTKEVNSEITSQPQVRKTSTAFSEENIHNKTYTEEDLGDVRGLPADGAEMNQLTHEPVFQKPRDHTLKYCCVTLENIPQMSPAKMFAYMKERESKREQREFHEVSSSTRELFDRGNNFHQDTSHNMAEMEDVAFRGAPESVVSVDCSRAESADTRSDQSEDVPTPVPTSQPVLLEDPLVLNSPRISIPKKQQAVFKRSQWPHLAKFPNESVIYLKNWFLRKNHKGLFVDGIHRDDNIPWNSNIVVERVSNSVLKTVSGRVYVLVGKMKLDVDSGFPSWLLKRFVDGFPPNWKALYEKFLSESRDSPSRETERTSEERAVIAKTKSEASSTKTSEMKLRRKPCKTPVSCPPAMSSSVKMSRSGRLIKPPLEYWKGGRVIVDAHMNVTIHECYDTSFCIPEVTSKVPTRTSQKPARVFLPCSEGRKQCESANDGETAVPLRKVKAPHRKHSRAKVIHDEKPSNQPEPPVEINSSPGEWSSRTRPSRKRCPATERILYVDVAQQKRKEAEKASTRRSKKQTHDTNRSSGRRHRRTVTASSESPTDNDTTLQQQSSDQEFSIERGKQRRGVHGRRGGKGLKKSQPSHVSPLSQSESSEESGRELRRRTRVTKNRNATQRKHREQSKCTKVSPPTKHLPKSSQSSKTHKANKGSAVIPEEQDEDRWTEAELMKLQEAVSYYPKHVAGYWAKVARMVGTHSAEECHNQHTSHGMSQTPAKKTTNPRKEKVEAPKDPATDHPVISARAGTLKRKQQVRQFLEAMPREDVDDVFSSAYMQNKRFEIPSMCQSEDNDFAMSDLEPVTPMSKVFPEVKTPQCLHITPGMMGSPNRNNGDKYVYQLQKRMKKNQFNVCKKARSSKSFSPSPSDKQTMRRCGNTENDTFVVWEMFPGKDGALSESGEEEDFYFSDND</sequence>
<feature type="compositionally biased region" description="Basic and acidic residues" evidence="1">
    <location>
        <begin position="524"/>
        <end position="544"/>
    </location>
</feature>
<dbReference type="EMBL" id="BRZM01000052">
    <property type="protein sequence ID" value="GLD62364.1"/>
    <property type="molecule type" value="Genomic_DNA"/>
</dbReference>
<proteinExistence type="predicted"/>
<feature type="region of interest" description="Disordered" evidence="1">
    <location>
        <begin position="644"/>
        <end position="876"/>
    </location>
</feature>
<dbReference type="Pfam" id="PF09133">
    <property type="entry name" value="SANTA"/>
    <property type="match status" value="1"/>
</dbReference>
<dbReference type="SUPFAM" id="SSF46689">
    <property type="entry name" value="Homeodomain-like"/>
    <property type="match status" value="1"/>
</dbReference>
<dbReference type="GO" id="GO:0000775">
    <property type="term" value="C:chromosome, centromeric region"/>
    <property type="evidence" value="ECO:0007669"/>
    <property type="project" value="TreeGrafter"/>
</dbReference>
<feature type="compositionally biased region" description="Basic and acidic residues" evidence="1">
    <location>
        <begin position="719"/>
        <end position="729"/>
    </location>
</feature>
<feature type="compositionally biased region" description="Basic and acidic residues" evidence="1">
    <location>
        <begin position="938"/>
        <end position="951"/>
    </location>
</feature>
<feature type="compositionally biased region" description="Polar residues" evidence="1">
    <location>
        <begin position="921"/>
        <end position="935"/>
    </location>
</feature>
<dbReference type="Proteomes" id="UP001279410">
    <property type="component" value="Unassembled WGS sequence"/>
</dbReference>
<evidence type="ECO:0000259" key="2">
    <source>
        <dbReference type="Pfam" id="PF09133"/>
    </source>
</evidence>
<feature type="region of interest" description="Disordered" evidence="1">
    <location>
        <begin position="1105"/>
        <end position="1124"/>
    </location>
</feature>